<keyword evidence="8" id="KW-0157">Chromophore</keyword>
<evidence type="ECO:0000256" key="8">
    <source>
        <dbReference type="ARBA" id="ARBA00022991"/>
    </source>
</evidence>
<dbReference type="FunFam" id="1.20.1070.10:FF:000160">
    <property type="entry name" value="Related to Opsin-1"/>
    <property type="match status" value="1"/>
</dbReference>
<evidence type="ECO:0000256" key="9">
    <source>
        <dbReference type="ARBA" id="ARBA00023136"/>
    </source>
</evidence>
<sequence>MESLSAFVKRNDALKINPPSAAIHITSRGSDWLWTVFAINYFSLVVFLGLLFRTPRRDRIFHYISILTVTLSGICYFTMASDIGSIAVAPEWVRSSHEVAGATRQVFWIRYLDWFTTMPLIIFNVLLTAGVYWHTILYTVMMTIIFVILFFVGAIVPDTYRWGYYTIGTVALFLALENIVWAGITHANALGGNIKKFYTFLGPYVFILWILYPICWACSEGGNVIAPDSEQIFYGILDVFSKPILCWIILFAHTRIDITQLDLRLYDRGDVERNTPRFNEKEEERGVAAANNDPAQNV</sequence>
<feature type="transmembrane region" description="Helical" evidence="11">
    <location>
        <begin position="108"/>
        <end position="129"/>
    </location>
</feature>
<dbReference type="SMART" id="SM01021">
    <property type="entry name" value="Bac_rhodopsin"/>
    <property type="match status" value="1"/>
</dbReference>
<dbReference type="CDD" id="cd15239">
    <property type="entry name" value="7tm_YRO2_fungal-like"/>
    <property type="match status" value="1"/>
</dbReference>
<keyword evidence="3" id="KW-0600">Photoreceptor protein</keyword>
<dbReference type="OMA" id="GHWNIDP"/>
<comment type="similarity">
    <text evidence="2">Belongs to the archaeal/bacterial/fungal opsin family.</text>
</comment>
<dbReference type="SUPFAM" id="SSF81321">
    <property type="entry name" value="Family A G protein-coupled receptor-like"/>
    <property type="match status" value="1"/>
</dbReference>
<keyword evidence="9 11" id="KW-0472">Membrane</keyword>
<dbReference type="Pfam" id="PF01036">
    <property type="entry name" value="Bac_rhodopsin"/>
    <property type="match status" value="1"/>
</dbReference>
<feature type="transmembrane region" description="Helical" evidence="11">
    <location>
        <begin position="136"/>
        <end position="156"/>
    </location>
</feature>
<feature type="transmembrane region" description="Helical" evidence="11">
    <location>
        <begin position="232"/>
        <end position="252"/>
    </location>
</feature>
<keyword evidence="3" id="KW-0675">Receptor</keyword>
<organism evidence="12 13">
    <name type="scientific">Penicillium roqueforti (strain FM164)</name>
    <dbReference type="NCBI Taxonomy" id="1365484"/>
    <lineage>
        <taxon>Eukaryota</taxon>
        <taxon>Fungi</taxon>
        <taxon>Dikarya</taxon>
        <taxon>Ascomycota</taxon>
        <taxon>Pezizomycotina</taxon>
        <taxon>Eurotiomycetes</taxon>
        <taxon>Eurotiomycetidae</taxon>
        <taxon>Eurotiales</taxon>
        <taxon>Aspergillaceae</taxon>
        <taxon>Penicillium</taxon>
    </lineage>
</organism>
<keyword evidence="6" id="KW-0681">Retinal protein</keyword>
<keyword evidence="5 11" id="KW-0812">Transmembrane</keyword>
<evidence type="ECO:0000313" key="12">
    <source>
        <dbReference type="EMBL" id="CDM37713.1"/>
    </source>
</evidence>
<evidence type="ECO:0000256" key="2">
    <source>
        <dbReference type="ARBA" id="ARBA00008130"/>
    </source>
</evidence>
<dbReference type="InterPro" id="IPR043476">
    <property type="entry name" value="Yro2-like_7TM"/>
</dbReference>
<dbReference type="PANTHER" id="PTHR28286">
    <property type="match status" value="1"/>
</dbReference>
<evidence type="ECO:0000256" key="11">
    <source>
        <dbReference type="SAM" id="Phobius"/>
    </source>
</evidence>
<evidence type="ECO:0000256" key="5">
    <source>
        <dbReference type="ARBA" id="ARBA00022692"/>
    </source>
</evidence>
<accession>W6QLK0</accession>
<keyword evidence="7 11" id="KW-1133">Transmembrane helix</keyword>
<feature type="compositionally biased region" description="Basic and acidic residues" evidence="10">
    <location>
        <begin position="276"/>
        <end position="286"/>
    </location>
</feature>
<name>W6QLK0_PENRF</name>
<dbReference type="PANTHER" id="PTHR28286:SF1">
    <property type="entry name" value="30 KDA HEAT SHOCK PROTEIN-RELATED"/>
    <property type="match status" value="1"/>
</dbReference>
<proteinExistence type="inferred from homology"/>
<dbReference type="EMBL" id="HG792021">
    <property type="protein sequence ID" value="CDM37713.1"/>
    <property type="molecule type" value="Genomic_DNA"/>
</dbReference>
<dbReference type="AlphaFoldDB" id="W6QLK0"/>
<evidence type="ECO:0000256" key="7">
    <source>
        <dbReference type="ARBA" id="ARBA00022989"/>
    </source>
</evidence>
<evidence type="ECO:0000256" key="3">
    <source>
        <dbReference type="ARBA" id="ARBA00022543"/>
    </source>
</evidence>
<evidence type="ECO:0000256" key="1">
    <source>
        <dbReference type="ARBA" id="ARBA00004141"/>
    </source>
</evidence>
<feature type="transmembrane region" description="Helical" evidence="11">
    <location>
        <begin position="196"/>
        <end position="212"/>
    </location>
</feature>
<reference evidence="12" key="1">
    <citation type="journal article" date="2014" name="Nat. Commun.">
        <title>Multiple recent horizontal transfers of a large genomic region in cheese making fungi.</title>
        <authorList>
            <person name="Cheeseman K."/>
            <person name="Ropars J."/>
            <person name="Renault P."/>
            <person name="Dupont J."/>
            <person name="Gouzy J."/>
            <person name="Branca A."/>
            <person name="Abraham A.L."/>
            <person name="Ceppi M."/>
            <person name="Conseiller E."/>
            <person name="Debuchy R."/>
            <person name="Malagnac F."/>
            <person name="Goarin A."/>
            <person name="Silar P."/>
            <person name="Lacoste S."/>
            <person name="Sallet E."/>
            <person name="Bensimon A."/>
            <person name="Giraud T."/>
            <person name="Brygoo Y."/>
        </authorList>
    </citation>
    <scope>NUCLEOTIDE SEQUENCE [LARGE SCALE GENOMIC DNA]</scope>
    <source>
        <strain evidence="12">FM164</strain>
    </source>
</reference>
<dbReference type="OrthoDB" id="536545at2759"/>
<feature type="transmembrane region" description="Helical" evidence="11">
    <location>
        <begin position="162"/>
        <end position="184"/>
    </location>
</feature>
<evidence type="ECO:0000256" key="6">
    <source>
        <dbReference type="ARBA" id="ARBA00022925"/>
    </source>
</evidence>
<feature type="region of interest" description="Disordered" evidence="10">
    <location>
        <begin position="276"/>
        <end position="298"/>
    </location>
</feature>
<dbReference type="GO" id="GO:0005783">
    <property type="term" value="C:endoplasmic reticulum"/>
    <property type="evidence" value="ECO:0007669"/>
    <property type="project" value="TreeGrafter"/>
</dbReference>
<gene>
    <name evidence="12" type="ORF">PROQFM164_S07g000061</name>
</gene>
<evidence type="ECO:0000256" key="10">
    <source>
        <dbReference type="SAM" id="MobiDB-lite"/>
    </source>
</evidence>
<evidence type="ECO:0000256" key="4">
    <source>
        <dbReference type="ARBA" id="ARBA00022606"/>
    </source>
</evidence>
<keyword evidence="13" id="KW-1185">Reference proteome</keyword>
<feature type="transmembrane region" description="Helical" evidence="11">
    <location>
        <begin position="64"/>
        <end position="88"/>
    </location>
</feature>
<dbReference type="GO" id="GO:0009881">
    <property type="term" value="F:photoreceptor activity"/>
    <property type="evidence" value="ECO:0007669"/>
    <property type="project" value="UniProtKB-KW"/>
</dbReference>
<keyword evidence="4" id="KW-0716">Sensory transduction</keyword>
<dbReference type="Gene3D" id="1.20.1070.10">
    <property type="entry name" value="Rhodopsin 7-helix transmembrane proteins"/>
    <property type="match status" value="1"/>
</dbReference>
<protein>
    <submittedName>
        <fullName evidence="12">Rhodopsin, archaeal/bacterial/fungal</fullName>
    </submittedName>
</protein>
<comment type="subcellular location">
    <subcellularLocation>
        <location evidence="1">Membrane</location>
        <topology evidence="1">Multi-pass membrane protein</topology>
    </subcellularLocation>
</comment>
<dbReference type="PRINTS" id="PR00251">
    <property type="entry name" value="BACTRLOPSIN"/>
</dbReference>
<evidence type="ECO:0000313" key="13">
    <source>
        <dbReference type="Proteomes" id="UP000030686"/>
    </source>
</evidence>
<dbReference type="InterPro" id="IPR001425">
    <property type="entry name" value="Arc/bac/fun_rhodopsins"/>
</dbReference>
<dbReference type="Proteomes" id="UP000030686">
    <property type="component" value="Unassembled WGS sequence"/>
</dbReference>
<dbReference type="GO" id="GO:0007602">
    <property type="term" value="P:phototransduction"/>
    <property type="evidence" value="ECO:0007669"/>
    <property type="project" value="UniProtKB-KW"/>
</dbReference>
<dbReference type="GO" id="GO:0005886">
    <property type="term" value="C:plasma membrane"/>
    <property type="evidence" value="ECO:0007669"/>
    <property type="project" value="TreeGrafter"/>
</dbReference>
<feature type="transmembrane region" description="Helical" evidence="11">
    <location>
        <begin position="32"/>
        <end position="52"/>
    </location>
</feature>